<keyword evidence="3" id="KW-1185">Reference proteome</keyword>
<organism evidence="2 3">
    <name type="scientific">Rhizopogon vinicolor AM-OR11-026</name>
    <dbReference type="NCBI Taxonomy" id="1314800"/>
    <lineage>
        <taxon>Eukaryota</taxon>
        <taxon>Fungi</taxon>
        <taxon>Dikarya</taxon>
        <taxon>Basidiomycota</taxon>
        <taxon>Agaricomycotina</taxon>
        <taxon>Agaricomycetes</taxon>
        <taxon>Agaricomycetidae</taxon>
        <taxon>Boletales</taxon>
        <taxon>Suillineae</taxon>
        <taxon>Rhizopogonaceae</taxon>
        <taxon>Rhizopogon</taxon>
    </lineage>
</organism>
<name>A0A1B7MJ74_9AGAM</name>
<protein>
    <submittedName>
        <fullName evidence="2">Uncharacterized protein</fullName>
    </submittedName>
</protein>
<evidence type="ECO:0000313" key="2">
    <source>
        <dbReference type="EMBL" id="OAX32628.1"/>
    </source>
</evidence>
<sequence length="220" mass="24697">MYRAQMELSLFGKALVNLCEEMYARCHTASHPDLKILTTDTVRYIWEHAKHLARKCNAWFLTLSHPRHTVQVSNCNGTPLDSQLTLEVPELHEFPLSVSAINITMIRCSDAVQPEERLLSLPHFVKAWVDNVAYHVYKTLDVLKFDLLILYLKKQRAQAGVVMFCEAIERTSEFGFTDGGTTSGISTTYESRPPANGYRNDSFTGSCSTLSASSDASELS</sequence>
<proteinExistence type="predicted"/>
<gene>
    <name evidence="2" type="ORF">K503DRAFT_776461</name>
</gene>
<reference evidence="2 3" key="1">
    <citation type="submission" date="2016-06" db="EMBL/GenBank/DDBJ databases">
        <title>Comparative genomics of the ectomycorrhizal sister species Rhizopogon vinicolor and Rhizopogon vesiculosus (Basidiomycota: Boletales) reveals a divergence of the mating type B locus.</title>
        <authorList>
            <consortium name="DOE Joint Genome Institute"/>
            <person name="Mujic A.B."/>
            <person name="Kuo A."/>
            <person name="Tritt A."/>
            <person name="Lipzen A."/>
            <person name="Chen C."/>
            <person name="Johnson J."/>
            <person name="Sharma A."/>
            <person name="Barry K."/>
            <person name="Grigoriev I.V."/>
            <person name="Spatafora J.W."/>
        </authorList>
    </citation>
    <scope>NUCLEOTIDE SEQUENCE [LARGE SCALE GENOMIC DNA]</scope>
    <source>
        <strain evidence="2 3">AM-OR11-026</strain>
    </source>
</reference>
<dbReference type="InParanoid" id="A0A1B7MJ74"/>
<feature type="compositionally biased region" description="Low complexity" evidence="1">
    <location>
        <begin position="202"/>
        <end position="220"/>
    </location>
</feature>
<evidence type="ECO:0000313" key="3">
    <source>
        <dbReference type="Proteomes" id="UP000092154"/>
    </source>
</evidence>
<feature type="region of interest" description="Disordered" evidence="1">
    <location>
        <begin position="185"/>
        <end position="220"/>
    </location>
</feature>
<evidence type="ECO:0000256" key="1">
    <source>
        <dbReference type="SAM" id="MobiDB-lite"/>
    </source>
</evidence>
<dbReference type="Proteomes" id="UP000092154">
    <property type="component" value="Unassembled WGS sequence"/>
</dbReference>
<dbReference type="EMBL" id="KV448956">
    <property type="protein sequence ID" value="OAX32628.1"/>
    <property type="molecule type" value="Genomic_DNA"/>
</dbReference>
<dbReference type="OrthoDB" id="2690190at2759"/>
<accession>A0A1B7MJ74</accession>
<dbReference type="AlphaFoldDB" id="A0A1B7MJ74"/>